<dbReference type="Gene3D" id="3.40.50.10860">
    <property type="entry name" value="Leucine Dehydrogenase, chain A, domain 1"/>
    <property type="match status" value="1"/>
</dbReference>
<dbReference type="PANTHER" id="PTHR48099:SF5">
    <property type="entry name" value="C-1-TETRAHYDROFOLATE SYNTHASE, CYTOPLASMIC"/>
    <property type="match status" value="1"/>
</dbReference>
<dbReference type="NCBIfam" id="NF010783">
    <property type="entry name" value="PRK14186.1"/>
    <property type="match status" value="1"/>
</dbReference>
<proteinExistence type="inferred from homology"/>
<dbReference type="PROSITE" id="PS00766">
    <property type="entry name" value="THF_DHG_CYH_1"/>
    <property type="match status" value="1"/>
</dbReference>
<evidence type="ECO:0000256" key="4">
    <source>
        <dbReference type="ARBA" id="ARBA00022605"/>
    </source>
</evidence>
<dbReference type="InterPro" id="IPR020631">
    <property type="entry name" value="THF_DH/CycHdrlase_NAD-bd_dom"/>
</dbReference>
<dbReference type="InterPro" id="IPR046346">
    <property type="entry name" value="Aminoacid_DH-like_N_sf"/>
</dbReference>
<dbReference type="PRINTS" id="PR00085">
    <property type="entry name" value="THFDHDRGNASE"/>
</dbReference>
<dbReference type="PANTHER" id="PTHR48099">
    <property type="entry name" value="C-1-TETRAHYDROFOLATE SYNTHASE, CYTOPLASMIC-RELATED"/>
    <property type="match status" value="1"/>
</dbReference>
<dbReference type="FunFam" id="3.40.50.720:FF:000094">
    <property type="entry name" value="Bifunctional protein FolD"/>
    <property type="match status" value="1"/>
</dbReference>
<evidence type="ECO:0000256" key="6">
    <source>
        <dbReference type="ARBA" id="ARBA00022801"/>
    </source>
</evidence>
<dbReference type="CDD" id="cd01080">
    <property type="entry name" value="NAD_bind_m-THF_DH_Cyclohyd"/>
    <property type="match status" value="1"/>
</dbReference>
<evidence type="ECO:0000256" key="5">
    <source>
        <dbReference type="ARBA" id="ARBA00022755"/>
    </source>
</evidence>
<comment type="caution">
    <text evidence="12">Lacks conserved residue(s) required for the propagation of feature annotation.</text>
</comment>
<evidence type="ECO:0000256" key="1">
    <source>
        <dbReference type="ARBA" id="ARBA00004777"/>
    </source>
</evidence>
<dbReference type="AlphaFoldDB" id="A0A3S6QVU5"/>
<dbReference type="UniPathway" id="UPA00193"/>
<sequence length="287" mass="30965">MAVKLDGKKLSQKIAVQLQQDVEKLKFLGVTPKLAVVLVGDDPASQVYVRNKRRMAQKIGIETSDLTLPAATSEAELLQTIAKLNQDSTVHGILVQLPLPPQINEETIIQAINPLKDVDGFHPYNMGKLFMGDPYAIPCTPNGIMQLLSEYRISLTGKKVVIVGRSKIVGRPLAALMINHNATVTVAHSYTKNLFELTRRADILVAAVGRAEMFTQTAIKSGAVVVDVGINRNDAGKLVGDVDQMKVADVASYLTPVPGGVGPMTIAMLMKQTVKFAERSVKGIGND</sequence>
<evidence type="ECO:0000259" key="13">
    <source>
        <dbReference type="Pfam" id="PF00763"/>
    </source>
</evidence>
<evidence type="ECO:0000259" key="14">
    <source>
        <dbReference type="Pfam" id="PF02882"/>
    </source>
</evidence>
<dbReference type="Pfam" id="PF02882">
    <property type="entry name" value="THF_DHG_CYH_C"/>
    <property type="match status" value="1"/>
</dbReference>
<dbReference type="InterPro" id="IPR036291">
    <property type="entry name" value="NAD(P)-bd_dom_sf"/>
</dbReference>
<evidence type="ECO:0000256" key="2">
    <source>
        <dbReference type="ARBA" id="ARBA00011738"/>
    </source>
</evidence>
<dbReference type="GO" id="GO:0000105">
    <property type="term" value="P:L-histidine biosynthetic process"/>
    <property type="evidence" value="ECO:0007669"/>
    <property type="project" value="UniProtKB-KW"/>
</dbReference>
<keyword evidence="5 12" id="KW-0658">Purine biosynthesis</keyword>
<dbReference type="EC" id="3.5.4.9" evidence="12"/>
<dbReference type="GO" id="GO:0035999">
    <property type="term" value="P:tetrahydrofolate interconversion"/>
    <property type="evidence" value="ECO:0007669"/>
    <property type="project" value="UniProtKB-UniRule"/>
</dbReference>
<evidence type="ECO:0000313" key="16">
    <source>
        <dbReference type="Proteomes" id="UP000324497"/>
    </source>
</evidence>
<keyword evidence="16" id="KW-1185">Reference proteome</keyword>
<comment type="similarity">
    <text evidence="12">Belongs to the tetrahydrofolate dehydrogenase/cyclohydrolase family.</text>
</comment>
<comment type="function">
    <text evidence="12">Catalyzes the oxidation of 5,10-methylenetetrahydrofolate to 5,10-methenyltetrahydrofolate and then the hydrolysis of 5,10-methenyltetrahydrofolate to 10-formyltetrahydrofolate.</text>
</comment>
<keyword evidence="3 12" id="KW-0554">One-carbon metabolism</keyword>
<dbReference type="FunFam" id="3.40.50.10860:FF:000005">
    <property type="entry name" value="C-1-tetrahydrofolate synthase, cytoplasmic, putative"/>
    <property type="match status" value="1"/>
</dbReference>
<dbReference type="EC" id="1.5.1.5" evidence="12"/>
<keyword evidence="4 12" id="KW-0028">Amino-acid biosynthesis</keyword>
<name>A0A3S6QVU5_9LACO</name>
<keyword evidence="11 12" id="KW-0511">Multifunctional enzyme</keyword>
<dbReference type="InterPro" id="IPR020867">
    <property type="entry name" value="THF_DH/CycHdrlase_CS"/>
</dbReference>
<keyword evidence="10 12" id="KW-0486">Methionine biosynthesis</keyword>
<evidence type="ECO:0000256" key="9">
    <source>
        <dbReference type="ARBA" id="ARBA00023102"/>
    </source>
</evidence>
<feature type="binding site" evidence="12">
    <location>
        <position position="230"/>
    </location>
    <ligand>
        <name>NADP(+)</name>
        <dbReference type="ChEBI" id="CHEBI:58349"/>
    </ligand>
</feature>
<dbReference type="GO" id="GO:0004477">
    <property type="term" value="F:methenyltetrahydrofolate cyclohydrolase activity"/>
    <property type="evidence" value="ECO:0007669"/>
    <property type="project" value="UniProtKB-UniRule"/>
</dbReference>
<dbReference type="InterPro" id="IPR020630">
    <property type="entry name" value="THF_DH/CycHdrlase_cat_dom"/>
</dbReference>
<dbReference type="GO" id="GO:0004488">
    <property type="term" value="F:methylenetetrahydrofolate dehydrogenase (NADP+) activity"/>
    <property type="evidence" value="ECO:0007669"/>
    <property type="project" value="UniProtKB-UniRule"/>
</dbReference>
<keyword evidence="7 12" id="KW-0521">NADP</keyword>
<dbReference type="SUPFAM" id="SSF51735">
    <property type="entry name" value="NAD(P)-binding Rossmann-fold domains"/>
    <property type="match status" value="1"/>
</dbReference>
<dbReference type="Pfam" id="PF00763">
    <property type="entry name" value="THF_DHG_CYH"/>
    <property type="match status" value="1"/>
</dbReference>
<evidence type="ECO:0000256" key="8">
    <source>
        <dbReference type="ARBA" id="ARBA00023002"/>
    </source>
</evidence>
<keyword evidence="9 12" id="KW-0368">Histidine biosynthesis</keyword>
<dbReference type="InterPro" id="IPR000672">
    <property type="entry name" value="THF_DH/CycHdrlase"/>
</dbReference>
<evidence type="ECO:0000256" key="3">
    <source>
        <dbReference type="ARBA" id="ARBA00022563"/>
    </source>
</evidence>
<dbReference type="SUPFAM" id="SSF53223">
    <property type="entry name" value="Aminoacid dehydrogenase-like, N-terminal domain"/>
    <property type="match status" value="1"/>
</dbReference>
<comment type="pathway">
    <text evidence="1 12">One-carbon metabolism; tetrahydrofolate interconversion.</text>
</comment>
<feature type="domain" description="Tetrahydrofolate dehydrogenase/cyclohydrolase NAD(P)-binding" evidence="14">
    <location>
        <begin position="138"/>
        <end position="280"/>
    </location>
</feature>
<accession>A0A3S6QVU5</accession>
<dbReference type="RefSeq" id="WP_148126781.1">
    <property type="nucleotide sequence ID" value="NZ_CP018180.1"/>
</dbReference>
<comment type="catalytic activity">
    <reaction evidence="12">
        <text>(6R)-5,10-methenyltetrahydrofolate + H2O = (6R)-10-formyltetrahydrofolate + H(+)</text>
        <dbReference type="Rhea" id="RHEA:23700"/>
        <dbReference type="ChEBI" id="CHEBI:15377"/>
        <dbReference type="ChEBI" id="CHEBI:15378"/>
        <dbReference type="ChEBI" id="CHEBI:57455"/>
        <dbReference type="ChEBI" id="CHEBI:195366"/>
        <dbReference type="EC" id="3.5.4.9"/>
    </reaction>
</comment>
<dbReference type="GO" id="GO:0005829">
    <property type="term" value="C:cytosol"/>
    <property type="evidence" value="ECO:0007669"/>
    <property type="project" value="TreeGrafter"/>
</dbReference>
<dbReference type="PROSITE" id="PS00767">
    <property type="entry name" value="THF_DHG_CYH_2"/>
    <property type="match status" value="1"/>
</dbReference>
<dbReference type="EMBL" id="CP018180">
    <property type="protein sequence ID" value="AUJ32276.1"/>
    <property type="molecule type" value="Genomic_DNA"/>
</dbReference>
<dbReference type="Proteomes" id="UP000324497">
    <property type="component" value="Chromosome"/>
</dbReference>
<gene>
    <name evidence="12" type="primary">folD</name>
    <name evidence="15" type="ORF">BSQ50_06705</name>
</gene>
<dbReference type="Gene3D" id="3.40.50.720">
    <property type="entry name" value="NAD(P)-binding Rossmann-like Domain"/>
    <property type="match status" value="1"/>
</dbReference>
<evidence type="ECO:0000256" key="10">
    <source>
        <dbReference type="ARBA" id="ARBA00023167"/>
    </source>
</evidence>
<evidence type="ECO:0000313" key="15">
    <source>
        <dbReference type="EMBL" id="AUJ32276.1"/>
    </source>
</evidence>
<keyword evidence="6 12" id="KW-0378">Hydrolase</keyword>
<dbReference type="GO" id="GO:0009086">
    <property type="term" value="P:methionine biosynthetic process"/>
    <property type="evidence" value="ECO:0007669"/>
    <property type="project" value="UniProtKB-KW"/>
</dbReference>
<reference evidence="15 16" key="1">
    <citation type="submission" date="2016-11" db="EMBL/GenBank/DDBJ databases">
        <title>Interaction between Lactobacillus species and yeast in water kefir.</title>
        <authorList>
            <person name="Behr J."/>
            <person name="Xu D."/>
            <person name="Vogel R.F."/>
        </authorList>
    </citation>
    <scope>NUCLEOTIDE SEQUENCE [LARGE SCALE GENOMIC DNA]</scope>
    <source>
        <strain evidence="15 16">TMW 1.1827</strain>
    </source>
</reference>
<feature type="domain" description="Tetrahydrofolate dehydrogenase/cyclohydrolase catalytic" evidence="13">
    <location>
        <begin position="5"/>
        <end position="119"/>
    </location>
</feature>
<comment type="subunit">
    <text evidence="2 12">Homodimer.</text>
</comment>
<keyword evidence="8 12" id="KW-0560">Oxidoreductase</keyword>
<evidence type="ECO:0000256" key="12">
    <source>
        <dbReference type="HAMAP-Rule" id="MF_01576"/>
    </source>
</evidence>
<feature type="binding site" evidence="12">
    <location>
        <begin position="164"/>
        <end position="166"/>
    </location>
    <ligand>
        <name>NADP(+)</name>
        <dbReference type="ChEBI" id="CHEBI:58349"/>
    </ligand>
</feature>
<dbReference type="GO" id="GO:0006164">
    <property type="term" value="P:purine nucleotide biosynthetic process"/>
    <property type="evidence" value="ECO:0007669"/>
    <property type="project" value="UniProtKB-KW"/>
</dbReference>
<comment type="catalytic activity">
    <reaction evidence="12">
        <text>(6R)-5,10-methylene-5,6,7,8-tetrahydrofolate + NADP(+) = (6R)-5,10-methenyltetrahydrofolate + NADPH</text>
        <dbReference type="Rhea" id="RHEA:22812"/>
        <dbReference type="ChEBI" id="CHEBI:15636"/>
        <dbReference type="ChEBI" id="CHEBI:57455"/>
        <dbReference type="ChEBI" id="CHEBI:57783"/>
        <dbReference type="ChEBI" id="CHEBI:58349"/>
        <dbReference type="EC" id="1.5.1.5"/>
    </reaction>
</comment>
<evidence type="ECO:0000256" key="7">
    <source>
        <dbReference type="ARBA" id="ARBA00022857"/>
    </source>
</evidence>
<evidence type="ECO:0000256" key="11">
    <source>
        <dbReference type="ARBA" id="ARBA00023268"/>
    </source>
</evidence>
<organism evidence="15 16">
    <name type="scientific">Liquorilactobacillus nagelii</name>
    <dbReference type="NCBI Taxonomy" id="82688"/>
    <lineage>
        <taxon>Bacteria</taxon>
        <taxon>Bacillati</taxon>
        <taxon>Bacillota</taxon>
        <taxon>Bacilli</taxon>
        <taxon>Lactobacillales</taxon>
        <taxon>Lactobacillaceae</taxon>
        <taxon>Liquorilactobacillus</taxon>
    </lineage>
</organism>
<protein>
    <recommendedName>
        <fullName evidence="12">Bifunctional protein FolD</fullName>
    </recommendedName>
    <domain>
        <recommendedName>
            <fullName evidence="12">Methylenetetrahydrofolate dehydrogenase</fullName>
            <ecNumber evidence="12">1.5.1.5</ecNumber>
        </recommendedName>
    </domain>
    <domain>
        <recommendedName>
            <fullName evidence="12">Methenyltetrahydrofolate cyclohydrolase</fullName>
            <ecNumber evidence="12">3.5.4.9</ecNumber>
        </recommendedName>
    </domain>
</protein>
<dbReference type="HAMAP" id="MF_01576">
    <property type="entry name" value="THF_DHG_CYH"/>
    <property type="match status" value="1"/>
</dbReference>
<dbReference type="KEGG" id="lng:BSQ50_06705"/>